<accession>A0A4R6RBX1</accession>
<sequence length="248" mass="27235">MAHSDFRTPRLHVAGPLAEGARIALDRDQANYLLAVLRLDAGAAVLVFDGTSGEFRARVEPTGKRGADLVVEARTRPQPPVPDLLWLFAPLKHARLDYMVQKAVEMGVGRIRPVITRHTQATRVNVERMRANVVEAAEQCGVLHVPPVEAEERLERVLDRFPEDEPGRRLIFCDEGEDTTNPTATLTALGRGPVAVLIGPEGGFAEEERRRLRALPFVTPIPLGPRILRADTAAVVALTMIQATIGDW</sequence>
<comment type="catalytic activity">
    <reaction evidence="11 12">
        <text>uridine(1498) in 16S rRNA + S-adenosyl-L-methionine = N(3)-methyluridine(1498) in 16S rRNA + S-adenosyl-L-homocysteine + H(+)</text>
        <dbReference type="Rhea" id="RHEA:42920"/>
        <dbReference type="Rhea" id="RHEA-COMP:10283"/>
        <dbReference type="Rhea" id="RHEA-COMP:10284"/>
        <dbReference type="ChEBI" id="CHEBI:15378"/>
        <dbReference type="ChEBI" id="CHEBI:57856"/>
        <dbReference type="ChEBI" id="CHEBI:59789"/>
        <dbReference type="ChEBI" id="CHEBI:65315"/>
        <dbReference type="ChEBI" id="CHEBI:74502"/>
        <dbReference type="EC" id="2.1.1.193"/>
    </reaction>
</comment>
<dbReference type="InterPro" id="IPR046886">
    <property type="entry name" value="RsmE_MTase_dom"/>
</dbReference>
<dbReference type="SUPFAM" id="SSF75217">
    <property type="entry name" value="alpha/beta knot"/>
    <property type="match status" value="1"/>
</dbReference>
<keyword evidence="5 12" id="KW-0963">Cytoplasm</keyword>
<dbReference type="SUPFAM" id="SSF88697">
    <property type="entry name" value="PUA domain-like"/>
    <property type="match status" value="1"/>
</dbReference>
<dbReference type="AlphaFoldDB" id="A0A4R6RBX1"/>
<protein>
    <recommendedName>
        <fullName evidence="4 12">Ribosomal RNA small subunit methyltransferase E</fullName>
        <ecNumber evidence="3 12">2.1.1.193</ecNumber>
    </recommendedName>
</protein>
<evidence type="ECO:0000256" key="12">
    <source>
        <dbReference type="PIRNR" id="PIRNR015601"/>
    </source>
</evidence>
<evidence type="ECO:0000256" key="8">
    <source>
        <dbReference type="ARBA" id="ARBA00022679"/>
    </source>
</evidence>
<dbReference type="InterPro" id="IPR015947">
    <property type="entry name" value="PUA-like_sf"/>
</dbReference>
<dbReference type="Pfam" id="PF04452">
    <property type="entry name" value="Methyltrans_RNA"/>
    <property type="match status" value="1"/>
</dbReference>
<dbReference type="Gene3D" id="3.40.1280.10">
    <property type="match status" value="1"/>
</dbReference>
<evidence type="ECO:0000313" key="15">
    <source>
        <dbReference type="EMBL" id="TDP83495.1"/>
    </source>
</evidence>
<dbReference type="EMBL" id="SNXY01000009">
    <property type="protein sequence ID" value="TDP83495.1"/>
    <property type="molecule type" value="Genomic_DNA"/>
</dbReference>
<evidence type="ECO:0000256" key="6">
    <source>
        <dbReference type="ARBA" id="ARBA00022552"/>
    </source>
</evidence>
<comment type="function">
    <text evidence="10 12">Specifically methylates the N3 position of the uracil ring of uridine 1498 (m3U1498) in 16S rRNA. Acts on the fully assembled 30S ribosomal subunit.</text>
</comment>
<evidence type="ECO:0000256" key="4">
    <source>
        <dbReference type="ARBA" id="ARBA00013673"/>
    </source>
</evidence>
<evidence type="ECO:0000256" key="7">
    <source>
        <dbReference type="ARBA" id="ARBA00022603"/>
    </source>
</evidence>
<name>A0A4R6RBX1_9HYPH</name>
<evidence type="ECO:0000256" key="9">
    <source>
        <dbReference type="ARBA" id="ARBA00022691"/>
    </source>
</evidence>
<dbReference type="GO" id="GO:0070042">
    <property type="term" value="F:rRNA (uridine-N3-)-methyltransferase activity"/>
    <property type="evidence" value="ECO:0007669"/>
    <property type="project" value="TreeGrafter"/>
</dbReference>
<dbReference type="InterPro" id="IPR029028">
    <property type="entry name" value="Alpha/beta_knot_MTases"/>
</dbReference>
<dbReference type="Gene3D" id="2.40.240.20">
    <property type="entry name" value="Hypothetical PUA domain-like, domain 1"/>
    <property type="match status" value="1"/>
</dbReference>
<dbReference type="NCBIfam" id="TIGR00046">
    <property type="entry name" value="RsmE family RNA methyltransferase"/>
    <property type="match status" value="1"/>
</dbReference>
<keyword evidence="9 12" id="KW-0949">S-adenosyl-L-methionine</keyword>
<dbReference type="OrthoDB" id="9815641at2"/>
<keyword evidence="6 12" id="KW-0698">rRNA processing</keyword>
<evidence type="ECO:0000259" key="14">
    <source>
        <dbReference type="Pfam" id="PF20260"/>
    </source>
</evidence>
<dbReference type="PANTHER" id="PTHR30027:SF3">
    <property type="entry name" value="16S RRNA (URACIL(1498)-N(3))-METHYLTRANSFERASE"/>
    <property type="match status" value="1"/>
</dbReference>
<keyword evidence="16" id="KW-1185">Reference proteome</keyword>
<dbReference type="EC" id="2.1.1.193" evidence="3 12"/>
<feature type="domain" description="Ribosomal RNA small subunit methyltransferase E PUA-like" evidence="14">
    <location>
        <begin position="25"/>
        <end position="71"/>
    </location>
</feature>
<comment type="subcellular location">
    <subcellularLocation>
        <location evidence="1 12">Cytoplasm</location>
    </subcellularLocation>
</comment>
<dbReference type="InterPro" id="IPR006700">
    <property type="entry name" value="RsmE"/>
</dbReference>
<evidence type="ECO:0000256" key="10">
    <source>
        <dbReference type="ARBA" id="ARBA00025699"/>
    </source>
</evidence>
<gene>
    <name evidence="15" type="ORF">EDD54_3457</name>
</gene>
<proteinExistence type="inferred from homology"/>
<comment type="caution">
    <text evidence="15">The sequence shown here is derived from an EMBL/GenBank/DDBJ whole genome shotgun (WGS) entry which is preliminary data.</text>
</comment>
<keyword evidence="7 12" id="KW-0489">Methyltransferase</keyword>
<evidence type="ECO:0000259" key="13">
    <source>
        <dbReference type="Pfam" id="PF04452"/>
    </source>
</evidence>
<dbReference type="GO" id="GO:0070475">
    <property type="term" value="P:rRNA base methylation"/>
    <property type="evidence" value="ECO:0007669"/>
    <property type="project" value="TreeGrafter"/>
</dbReference>
<reference evidence="15 16" key="1">
    <citation type="submission" date="2019-03" db="EMBL/GenBank/DDBJ databases">
        <title>Genomic Encyclopedia of Type Strains, Phase IV (KMG-IV): sequencing the most valuable type-strain genomes for metagenomic binning, comparative biology and taxonomic classification.</title>
        <authorList>
            <person name="Goeker M."/>
        </authorList>
    </citation>
    <scope>NUCLEOTIDE SEQUENCE [LARGE SCALE GENOMIC DNA]</scope>
    <source>
        <strain evidence="15 16">DSM 102969</strain>
    </source>
</reference>
<dbReference type="NCBIfam" id="NF008696">
    <property type="entry name" value="PRK11713.3-5"/>
    <property type="match status" value="1"/>
</dbReference>
<dbReference type="RefSeq" id="WP_126538489.1">
    <property type="nucleotide sequence ID" value="NZ_BSPM01000009.1"/>
</dbReference>
<dbReference type="PIRSF" id="PIRSF015601">
    <property type="entry name" value="MTase_slr0722"/>
    <property type="match status" value="1"/>
</dbReference>
<evidence type="ECO:0000256" key="2">
    <source>
        <dbReference type="ARBA" id="ARBA00005528"/>
    </source>
</evidence>
<evidence type="ECO:0000313" key="16">
    <source>
        <dbReference type="Proteomes" id="UP000294547"/>
    </source>
</evidence>
<dbReference type="GO" id="GO:0005737">
    <property type="term" value="C:cytoplasm"/>
    <property type="evidence" value="ECO:0007669"/>
    <property type="project" value="UniProtKB-SubCell"/>
</dbReference>
<dbReference type="InterPro" id="IPR046887">
    <property type="entry name" value="RsmE_PUA-like"/>
</dbReference>
<organism evidence="15 16">
    <name type="scientific">Oharaeibacter diazotrophicus</name>
    <dbReference type="NCBI Taxonomy" id="1920512"/>
    <lineage>
        <taxon>Bacteria</taxon>
        <taxon>Pseudomonadati</taxon>
        <taxon>Pseudomonadota</taxon>
        <taxon>Alphaproteobacteria</taxon>
        <taxon>Hyphomicrobiales</taxon>
        <taxon>Pleomorphomonadaceae</taxon>
        <taxon>Oharaeibacter</taxon>
    </lineage>
</organism>
<dbReference type="Proteomes" id="UP000294547">
    <property type="component" value="Unassembled WGS sequence"/>
</dbReference>
<feature type="domain" description="Ribosomal RNA small subunit methyltransferase E methyltransferase" evidence="13">
    <location>
        <begin position="83"/>
        <end position="242"/>
    </location>
</feature>
<evidence type="ECO:0000256" key="5">
    <source>
        <dbReference type="ARBA" id="ARBA00022490"/>
    </source>
</evidence>
<dbReference type="Pfam" id="PF20260">
    <property type="entry name" value="PUA_4"/>
    <property type="match status" value="1"/>
</dbReference>
<comment type="similarity">
    <text evidence="2 12">Belongs to the RNA methyltransferase RsmE family.</text>
</comment>
<dbReference type="InterPro" id="IPR029026">
    <property type="entry name" value="tRNA_m1G_MTases_N"/>
</dbReference>
<dbReference type="CDD" id="cd18084">
    <property type="entry name" value="RsmE-like"/>
    <property type="match status" value="1"/>
</dbReference>
<dbReference type="PANTHER" id="PTHR30027">
    <property type="entry name" value="RIBOSOMAL RNA SMALL SUBUNIT METHYLTRANSFERASE E"/>
    <property type="match status" value="1"/>
</dbReference>
<keyword evidence="8 12" id="KW-0808">Transferase</keyword>
<evidence type="ECO:0000256" key="11">
    <source>
        <dbReference type="ARBA" id="ARBA00047944"/>
    </source>
</evidence>
<evidence type="ECO:0000256" key="1">
    <source>
        <dbReference type="ARBA" id="ARBA00004496"/>
    </source>
</evidence>
<evidence type="ECO:0000256" key="3">
    <source>
        <dbReference type="ARBA" id="ARBA00012328"/>
    </source>
</evidence>